<evidence type="ECO:0000313" key="12">
    <source>
        <dbReference type="Proteomes" id="UP001212152"/>
    </source>
</evidence>
<dbReference type="SUPFAM" id="SSF69318">
    <property type="entry name" value="Integrin alpha N-terminal domain"/>
    <property type="match status" value="1"/>
</dbReference>
<evidence type="ECO:0000256" key="3">
    <source>
        <dbReference type="ARBA" id="ARBA00022692"/>
    </source>
</evidence>
<comment type="subcellular location">
    <subcellularLocation>
        <location evidence="1">Membrane</location>
        <topology evidence="1">Single-pass type I membrane protein</topology>
    </subcellularLocation>
</comment>
<evidence type="ECO:0000256" key="8">
    <source>
        <dbReference type="SAM" id="Phobius"/>
    </source>
</evidence>
<evidence type="ECO:0000256" key="5">
    <source>
        <dbReference type="ARBA" id="ARBA00022989"/>
    </source>
</evidence>
<sequence>MTRIPCLLQKLPTALLSYFLPPLLVLGAAVSAKAPKFSTPGLFDVDVGLGQVDGIVAAFGDFNGDKFTDIFVLDSAQITLTAYAWDHGSFRFRALPNTAIAFDPTNPLAVAISNVVPGDFNYDGKLDVLLMGQNDGKGDIGMRIFYGNGVDSLNATSFLELESATGMQPFIVDYTGGMKPELLGCPVGQDRKLSLWQPTVGGTASEVPLAQNSTSLCALANPHSNAFVDLDGDCLADMFLTCDLAGTGHTTVQIWRNTPDGFVFSQQHALPPGSGPVTFADVDGDGAMDMIFATCDSSDCYIHVLYNMQIPLCAGEETQNCRNPHDLCVADPSFTFDLTDKSSGHVVHSLSAITGNSKDRLVLEASKLKSAPPVPIRVGDFNNDGYPDLLVTTSAGGSSSSSSVVRLLKSVSCGSSTCSAAADSAGRRAFELVDDGVAALAVPGGGANVVATFMDLDEDGTLDVLVGVLVDGKFRTHAILNNFYNDAFFLKALVSNGVCPAWCPTGDKFPSPKPYGVNYAGASFKYTVLDTAGRRRARQAAQLSQSTYFSLQTPYALFGLGRTNNYIEDLFVGVARRKAKSAEVATFQGVIPNSQLIVIPYEDSEDAGPTSWILELYVNPSSASRSVMLVLLTSLAILASVVGGLHWTEKREDEKERRKALHAINFDAL</sequence>
<evidence type="ECO:0000256" key="7">
    <source>
        <dbReference type="ARBA" id="ARBA00023180"/>
    </source>
</evidence>
<keyword evidence="5 8" id="KW-1133">Transmembrane helix</keyword>
<dbReference type="InterPro" id="IPR024881">
    <property type="entry name" value="Tip"/>
</dbReference>
<dbReference type="PANTHER" id="PTHR13412:SF0">
    <property type="entry name" value="T-CELL IMMUNOMODULATORY PROTEIN"/>
    <property type="match status" value="1"/>
</dbReference>
<accession>A0AAD5TP92</accession>
<dbReference type="Gene3D" id="2.130.10.130">
    <property type="entry name" value="Integrin alpha, N-terminal"/>
    <property type="match status" value="2"/>
</dbReference>
<feature type="domain" description="T-cell immunomodulatory protein TIP C2" evidence="10">
    <location>
        <begin position="514"/>
        <end position="617"/>
    </location>
</feature>
<dbReference type="Pfam" id="PF01839">
    <property type="entry name" value="FG-GAP"/>
    <property type="match status" value="1"/>
</dbReference>
<proteinExistence type="inferred from homology"/>
<dbReference type="InterPro" id="IPR013517">
    <property type="entry name" value="FG-GAP"/>
</dbReference>
<evidence type="ECO:0000256" key="9">
    <source>
        <dbReference type="SAM" id="SignalP"/>
    </source>
</evidence>
<gene>
    <name evidence="11" type="ORF">HDU87_008108</name>
</gene>
<evidence type="ECO:0000259" key="10">
    <source>
        <dbReference type="Pfam" id="PF23122"/>
    </source>
</evidence>
<organism evidence="11 12">
    <name type="scientific">Geranomyces variabilis</name>
    <dbReference type="NCBI Taxonomy" id="109894"/>
    <lineage>
        <taxon>Eukaryota</taxon>
        <taxon>Fungi</taxon>
        <taxon>Fungi incertae sedis</taxon>
        <taxon>Chytridiomycota</taxon>
        <taxon>Chytridiomycota incertae sedis</taxon>
        <taxon>Chytridiomycetes</taxon>
        <taxon>Spizellomycetales</taxon>
        <taxon>Powellomycetaceae</taxon>
        <taxon>Geranomyces</taxon>
    </lineage>
</organism>
<dbReference type="Pfam" id="PF13517">
    <property type="entry name" value="FG-GAP_3"/>
    <property type="match status" value="2"/>
</dbReference>
<comment type="similarity">
    <text evidence="2">Belongs to the TIP family.</text>
</comment>
<keyword evidence="6 8" id="KW-0472">Membrane</keyword>
<feature type="chain" id="PRO_5042029182" description="T-cell immunomodulatory protein TIP C2 domain-containing protein" evidence="9">
    <location>
        <begin position="28"/>
        <end position="669"/>
    </location>
</feature>
<keyword evidence="7" id="KW-0325">Glycoprotein</keyword>
<dbReference type="InterPro" id="IPR057089">
    <property type="entry name" value="C2_TIP"/>
</dbReference>
<dbReference type="Pfam" id="PF23122">
    <property type="entry name" value="C2_ITFG1"/>
    <property type="match status" value="1"/>
</dbReference>
<dbReference type="EMBL" id="JADGJQ010000008">
    <property type="protein sequence ID" value="KAJ3182769.1"/>
    <property type="molecule type" value="Genomic_DNA"/>
</dbReference>
<evidence type="ECO:0000256" key="1">
    <source>
        <dbReference type="ARBA" id="ARBA00004479"/>
    </source>
</evidence>
<protein>
    <recommendedName>
        <fullName evidence="10">T-cell immunomodulatory protein TIP C2 domain-containing protein</fullName>
    </recommendedName>
</protein>
<dbReference type="Proteomes" id="UP001212152">
    <property type="component" value="Unassembled WGS sequence"/>
</dbReference>
<keyword evidence="4 9" id="KW-0732">Signal</keyword>
<dbReference type="AlphaFoldDB" id="A0AAD5TP92"/>
<comment type="caution">
    <text evidence="11">The sequence shown here is derived from an EMBL/GenBank/DDBJ whole genome shotgun (WGS) entry which is preliminary data.</text>
</comment>
<evidence type="ECO:0000313" key="11">
    <source>
        <dbReference type="EMBL" id="KAJ3182769.1"/>
    </source>
</evidence>
<dbReference type="PANTHER" id="PTHR13412">
    <property type="entry name" value="T-CELL IMMUNOMODULATORY PROTEIN HOMOLOG"/>
    <property type="match status" value="1"/>
</dbReference>
<dbReference type="InterPro" id="IPR028994">
    <property type="entry name" value="Integrin_alpha_N"/>
</dbReference>
<keyword evidence="3 8" id="KW-0812">Transmembrane</keyword>
<keyword evidence="12" id="KW-1185">Reference proteome</keyword>
<evidence type="ECO:0000256" key="2">
    <source>
        <dbReference type="ARBA" id="ARBA00006496"/>
    </source>
</evidence>
<reference evidence="11" key="1">
    <citation type="submission" date="2020-05" db="EMBL/GenBank/DDBJ databases">
        <title>Phylogenomic resolution of chytrid fungi.</title>
        <authorList>
            <person name="Stajich J.E."/>
            <person name="Amses K."/>
            <person name="Simmons R."/>
            <person name="Seto K."/>
            <person name="Myers J."/>
            <person name="Bonds A."/>
            <person name="Quandt C.A."/>
            <person name="Barry K."/>
            <person name="Liu P."/>
            <person name="Grigoriev I."/>
            <person name="Longcore J.E."/>
            <person name="James T.Y."/>
        </authorList>
    </citation>
    <scope>NUCLEOTIDE SEQUENCE</scope>
    <source>
        <strain evidence="11">JEL0379</strain>
    </source>
</reference>
<feature type="transmembrane region" description="Helical" evidence="8">
    <location>
        <begin position="627"/>
        <end position="648"/>
    </location>
</feature>
<dbReference type="GO" id="GO:0005886">
    <property type="term" value="C:plasma membrane"/>
    <property type="evidence" value="ECO:0007669"/>
    <property type="project" value="TreeGrafter"/>
</dbReference>
<evidence type="ECO:0000256" key="6">
    <source>
        <dbReference type="ARBA" id="ARBA00023136"/>
    </source>
</evidence>
<feature type="signal peptide" evidence="9">
    <location>
        <begin position="1"/>
        <end position="27"/>
    </location>
</feature>
<name>A0AAD5TP92_9FUNG</name>
<evidence type="ECO:0000256" key="4">
    <source>
        <dbReference type="ARBA" id="ARBA00022729"/>
    </source>
</evidence>